<keyword evidence="10" id="KW-1185">Reference proteome</keyword>
<evidence type="ECO:0000256" key="4">
    <source>
        <dbReference type="HAMAP-Rule" id="MF_00171"/>
    </source>
</evidence>
<evidence type="ECO:0000256" key="7">
    <source>
        <dbReference type="RuleBase" id="RU003792"/>
    </source>
</evidence>
<dbReference type="GO" id="GO:0003723">
    <property type="term" value="F:RNA binding"/>
    <property type="evidence" value="ECO:0007669"/>
    <property type="project" value="InterPro"/>
</dbReference>
<dbReference type="FunFam" id="3.30.70.580:FF:000001">
    <property type="entry name" value="tRNA pseudouridine synthase A"/>
    <property type="match status" value="1"/>
</dbReference>
<sequence>MKNIRITVEYDGTPYSGWQRQNRKGCVTVQGEIESALGMILQEKISLAAAGRTDKGVHAKAQIANFSTASPMDLSRMVHSLNALLPDTIRITDPLEMPKEFHSRHSARERHYRYFLIAEPSAIYGRFSGCSFGTPDLAVMQQVAGSVRGVHDFSAFSREDRDSPGRLCTVTACQWYRYQHFLVLSISANRFLRSMVRYLVDGMLRAGKGTLSAEEFKRMLETGVMTTQLNPVAPSGLFLWRVTY</sequence>
<comment type="caution">
    <text evidence="4">Lacks conserved residue(s) required for the propagation of feature annotation.</text>
</comment>
<comment type="catalytic activity">
    <reaction evidence="4 7">
        <text>uridine(38/39/40) in tRNA = pseudouridine(38/39/40) in tRNA</text>
        <dbReference type="Rhea" id="RHEA:22376"/>
        <dbReference type="Rhea" id="RHEA-COMP:10085"/>
        <dbReference type="Rhea" id="RHEA-COMP:10087"/>
        <dbReference type="ChEBI" id="CHEBI:65314"/>
        <dbReference type="ChEBI" id="CHEBI:65315"/>
        <dbReference type="EC" id="5.4.99.12"/>
    </reaction>
</comment>
<dbReference type="InterPro" id="IPR020103">
    <property type="entry name" value="PsdUridine_synth_cat_dom_sf"/>
</dbReference>
<dbReference type="PANTHER" id="PTHR11142:SF0">
    <property type="entry name" value="TRNA PSEUDOURIDINE SYNTHASE-LIKE 1"/>
    <property type="match status" value="1"/>
</dbReference>
<dbReference type="EC" id="5.4.99.12" evidence="4"/>
<dbReference type="NCBIfam" id="TIGR00071">
    <property type="entry name" value="hisT_truA"/>
    <property type="match status" value="1"/>
</dbReference>
<dbReference type="PANTHER" id="PTHR11142">
    <property type="entry name" value="PSEUDOURIDYLATE SYNTHASE"/>
    <property type="match status" value="1"/>
</dbReference>
<reference evidence="9 10" key="1">
    <citation type="submission" date="2006-07" db="EMBL/GenBank/DDBJ databases">
        <title>Annotation of the draft genome assembly of Chlorobium ferroxidans DSM 13031.</title>
        <authorList>
            <consortium name="US DOE Joint Genome Institute (JGI-ORNL)"/>
            <person name="Larimer F."/>
            <person name="Land M."/>
            <person name="Hauser L."/>
        </authorList>
    </citation>
    <scope>NUCLEOTIDE SEQUENCE [LARGE SCALE GENOMIC DNA]</scope>
    <source>
        <strain evidence="9 10">DSM 13031</strain>
    </source>
</reference>
<dbReference type="InterPro" id="IPR020097">
    <property type="entry name" value="PsdUridine_synth_TruA_a/b_dom"/>
</dbReference>
<evidence type="ECO:0000256" key="6">
    <source>
        <dbReference type="PIRSR" id="PIRSR001430-2"/>
    </source>
</evidence>
<dbReference type="GO" id="GO:0160147">
    <property type="term" value="F:tRNA pseudouridine(38-40) synthase activity"/>
    <property type="evidence" value="ECO:0007669"/>
    <property type="project" value="UniProtKB-EC"/>
</dbReference>
<comment type="similarity">
    <text evidence="1 4 7">Belongs to the tRNA pseudouridine synthase TruA family.</text>
</comment>
<dbReference type="HAMAP" id="MF_00171">
    <property type="entry name" value="TruA"/>
    <property type="match status" value="1"/>
</dbReference>
<evidence type="ECO:0000313" key="9">
    <source>
        <dbReference type="EMBL" id="EAT58474.1"/>
    </source>
</evidence>
<dbReference type="InterPro" id="IPR020094">
    <property type="entry name" value="TruA/RsuA/RluB/E/F_N"/>
</dbReference>
<dbReference type="GO" id="GO:0016829">
    <property type="term" value="F:lyase activity"/>
    <property type="evidence" value="ECO:0007669"/>
    <property type="project" value="UniProtKB-KW"/>
</dbReference>
<dbReference type="PIRSF" id="PIRSF001430">
    <property type="entry name" value="tRNA_psdUrid_synth"/>
    <property type="match status" value="1"/>
</dbReference>
<evidence type="ECO:0000256" key="1">
    <source>
        <dbReference type="ARBA" id="ARBA00009375"/>
    </source>
</evidence>
<organism evidence="9 10">
    <name type="scientific">Chlorobium ferrooxidans DSM 13031</name>
    <dbReference type="NCBI Taxonomy" id="377431"/>
    <lineage>
        <taxon>Bacteria</taxon>
        <taxon>Pseudomonadati</taxon>
        <taxon>Chlorobiota</taxon>
        <taxon>Chlorobiia</taxon>
        <taxon>Chlorobiales</taxon>
        <taxon>Chlorobiaceae</taxon>
        <taxon>Chlorobium/Pelodictyon group</taxon>
        <taxon>Chlorobium</taxon>
    </lineage>
</organism>
<evidence type="ECO:0000256" key="5">
    <source>
        <dbReference type="PIRSR" id="PIRSR001430-1"/>
    </source>
</evidence>
<keyword evidence="2 4" id="KW-0819">tRNA processing</keyword>
<feature type="active site" description="Nucleophile" evidence="4 5">
    <location>
        <position position="54"/>
    </location>
</feature>
<dbReference type="Pfam" id="PF01416">
    <property type="entry name" value="PseudoU_synth_1"/>
    <property type="match status" value="2"/>
</dbReference>
<gene>
    <name evidence="4" type="primary">truA</name>
    <name evidence="9" type="ORF">CferDRAFT_0481</name>
</gene>
<dbReference type="GO" id="GO:0031119">
    <property type="term" value="P:tRNA pseudouridine synthesis"/>
    <property type="evidence" value="ECO:0007669"/>
    <property type="project" value="UniProtKB-UniRule"/>
</dbReference>
<accession>Q0YQ80</accession>
<evidence type="ECO:0000259" key="8">
    <source>
        <dbReference type="Pfam" id="PF01416"/>
    </source>
</evidence>
<proteinExistence type="inferred from homology"/>
<feature type="domain" description="Pseudouridine synthase I TruA alpha/beta" evidence="8">
    <location>
        <begin position="148"/>
        <end position="244"/>
    </location>
</feature>
<keyword evidence="3 4" id="KW-0413">Isomerase</keyword>
<dbReference type="Gene3D" id="3.30.70.580">
    <property type="entry name" value="Pseudouridine synthase I, catalytic domain, N-terminal subdomain"/>
    <property type="match status" value="1"/>
</dbReference>
<dbReference type="InterPro" id="IPR001406">
    <property type="entry name" value="PsdUridine_synth_TruA"/>
</dbReference>
<feature type="binding site" evidence="4 6">
    <location>
        <position position="112"/>
    </location>
    <ligand>
        <name>substrate</name>
    </ligand>
</feature>
<comment type="function">
    <text evidence="4">Formation of pseudouridine at positions 38, 39 and 40 in the anticodon stem and loop of transfer RNAs.</text>
</comment>
<dbReference type="OrthoDB" id="9811823at2"/>
<dbReference type="AlphaFoldDB" id="Q0YQ80"/>
<name>Q0YQ80_9CHLB</name>
<dbReference type="CDD" id="cd02570">
    <property type="entry name" value="PseudoU_synth_EcTruA"/>
    <property type="match status" value="1"/>
</dbReference>
<dbReference type="InterPro" id="IPR020095">
    <property type="entry name" value="PsdUridine_synth_TruA_C"/>
</dbReference>
<dbReference type="Proteomes" id="UP000004162">
    <property type="component" value="Unassembled WGS sequence"/>
</dbReference>
<dbReference type="EMBL" id="AASE01000019">
    <property type="protein sequence ID" value="EAT58474.1"/>
    <property type="molecule type" value="Genomic_DNA"/>
</dbReference>
<evidence type="ECO:0000256" key="3">
    <source>
        <dbReference type="ARBA" id="ARBA00023235"/>
    </source>
</evidence>
<keyword evidence="9" id="KW-0456">Lyase</keyword>
<feature type="domain" description="Pseudouridine synthase I TruA alpha/beta" evidence="8">
    <location>
        <begin position="8"/>
        <end position="92"/>
    </location>
</feature>
<evidence type="ECO:0000313" key="10">
    <source>
        <dbReference type="Proteomes" id="UP000004162"/>
    </source>
</evidence>
<protein>
    <recommendedName>
        <fullName evidence="4">tRNA pseudouridine synthase A</fullName>
        <ecNumber evidence="4">5.4.99.12</ecNumber>
    </recommendedName>
    <alternativeName>
        <fullName evidence="4">tRNA pseudouridine(38-40) synthase</fullName>
    </alternativeName>
    <alternativeName>
        <fullName evidence="4">tRNA pseudouridylate synthase I</fullName>
    </alternativeName>
    <alternativeName>
        <fullName evidence="4">tRNA-uridine isomerase I</fullName>
    </alternativeName>
</protein>
<dbReference type="SUPFAM" id="SSF55120">
    <property type="entry name" value="Pseudouridine synthase"/>
    <property type="match status" value="1"/>
</dbReference>
<comment type="caution">
    <text evidence="9">The sequence shown here is derived from an EMBL/GenBank/DDBJ whole genome shotgun (WGS) entry which is preliminary data.</text>
</comment>
<reference evidence="9 10" key="2">
    <citation type="submission" date="2006-07" db="EMBL/GenBank/DDBJ databases">
        <title>Sequencing of the draft genome and assembly of Chlorobium ferroxidans DSM 13031.</title>
        <authorList>
            <consortium name="US DOE Joint Genome Institute (JGI-PGF)"/>
            <person name="Copeland A."/>
            <person name="Lucas S."/>
            <person name="Lapidus A."/>
            <person name="Barry K."/>
            <person name="Glavina del Rio T."/>
            <person name="Dalin E."/>
            <person name="Tice H."/>
            <person name="Bruce D."/>
            <person name="Pitluck S."/>
            <person name="Richardson P."/>
        </authorList>
    </citation>
    <scope>NUCLEOTIDE SEQUENCE [LARGE SCALE GENOMIC DNA]</scope>
    <source>
        <strain evidence="9 10">DSM 13031</strain>
    </source>
</reference>
<dbReference type="RefSeq" id="WP_006366920.1">
    <property type="nucleotide sequence ID" value="NZ_AASE01000019.1"/>
</dbReference>
<evidence type="ECO:0000256" key="2">
    <source>
        <dbReference type="ARBA" id="ARBA00022694"/>
    </source>
</evidence>
<dbReference type="Gene3D" id="3.30.70.660">
    <property type="entry name" value="Pseudouridine synthase I, catalytic domain, C-terminal subdomain"/>
    <property type="match status" value="1"/>
</dbReference>
<comment type="subunit">
    <text evidence="4">Homodimer.</text>
</comment>